<feature type="transmembrane region" description="Helical" evidence="12">
    <location>
        <begin position="439"/>
        <end position="463"/>
    </location>
</feature>
<comment type="subcellular location">
    <subcellularLocation>
        <location evidence="1">Cell membrane</location>
        <topology evidence="1">Multi-pass membrane protein</topology>
    </subcellularLocation>
</comment>
<dbReference type="InterPro" id="IPR050429">
    <property type="entry name" value="PTS_Glucose_EIICBA"/>
</dbReference>
<keyword evidence="4" id="KW-0762">Sugar transport</keyword>
<feature type="transmembrane region" description="Helical" evidence="12">
    <location>
        <begin position="253"/>
        <end position="273"/>
    </location>
</feature>
<keyword evidence="3" id="KW-1003">Cell membrane</keyword>
<dbReference type="CDD" id="cd00212">
    <property type="entry name" value="PTS_IIB_glc"/>
    <property type="match status" value="1"/>
</dbReference>
<evidence type="ECO:0000256" key="5">
    <source>
        <dbReference type="ARBA" id="ARBA00022679"/>
    </source>
</evidence>
<evidence type="ECO:0000256" key="6">
    <source>
        <dbReference type="ARBA" id="ARBA00022683"/>
    </source>
</evidence>
<keyword evidence="9 12" id="KW-1133">Transmembrane helix</keyword>
<evidence type="ECO:0000256" key="9">
    <source>
        <dbReference type="ARBA" id="ARBA00022989"/>
    </source>
</evidence>
<accession>A0A7X2T1U8</accession>
<dbReference type="Proteomes" id="UP000460287">
    <property type="component" value="Unassembled WGS sequence"/>
</dbReference>
<gene>
    <name evidence="15" type="ORF">FYJ33_09260</name>
</gene>
<dbReference type="GO" id="GO:0008982">
    <property type="term" value="F:protein-N(PI)-phosphohistidine-sugar phosphotransferase activity"/>
    <property type="evidence" value="ECO:0007669"/>
    <property type="project" value="InterPro"/>
</dbReference>
<evidence type="ECO:0000313" key="15">
    <source>
        <dbReference type="EMBL" id="MSR91590.1"/>
    </source>
</evidence>
<dbReference type="GO" id="GO:0090563">
    <property type="term" value="F:protein-phosphocysteine-sugar phosphotransferase activity"/>
    <property type="evidence" value="ECO:0007669"/>
    <property type="project" value="TreeGrafter"/>
</dbReference>
<feature type="transmembrane region" description="Helical" evidence="12">
    <location>
        <begin position="122"/>
        <end position="142"/>
    </location>
</feature>
<dbReference type="EMBL" id="VULX01000012">
    <property type="protein sequence ID" value="MSR91590.1"/>
    <property type="molecule type" value="Genomic_DNA"/>
</dbReference>
<keyword evidence="5" id="KW-0808">Transferase</keyword>
<evidence type="ECO:0000256" key="11">
    <source>
        <dbReference type="PROSITE-ProRule" id="PRU00421"/>
    </source>
</evidence>
<dbReference type="InterPro" id="IPR003352">
    <property type="entry name" value="PTS_EIIC"/>
</dbReference>
<evidence type="ECO:0000256" key="10">
    <source>
        <dbReference type="ARBA" id="ARBA00023136"/>
    </source>
</evidence>
<feature type="transmembrane region" description="Helical" evidence="12">
    <location>
        <begin position="172"/>
        <end position="192"/>
    </location>
</feature>
<keyword evidence="10 12" id="KW-0472">Membrane</keyword>
<dbReference type="InterPro" id="IPR001996">
    <property type="entry name" value="PTS_IIB_1"/>
</dbReference>
<feature type="transmembrane region" description="Helical" evidence="12">
    <location>
        <begin position="148"/>
        <end position="165"/>
    </location>
</feature>
<keyword evidence="8" id="KW-0418">Kinase</keyword>
<comment type="caution">
    <text evidence="15">The sequence shown here is derived from an EMBL/GenBank/DDBJ whole genome shotgun (WGS) entry which is preliminary data.</text>
</comment>
<proteinExistence type="predicted"/>
<dbReference type="InterPro" id="IPR008490">
    <property type="entry name" value="Transposase_InsH_N"/>
</dbReference>
<dbReference type="InterPro" id="IPR036878">
    <property type="entry name" value="Glu_permease_IIB"/>
</dbReference>
<feature type="transmembrane region" description="Helical" evidence="12">
    <location>
        <begin position="313"/>
        <end position="331"/>
    </location>
</feature>
<evidence type="ECO:0000256" key="1">
    <source>
        <dbReference type="ARBA" id="ARBA00004651"/>
    </source>
</evidence>
<feature type="transmembrane region" description="Helical" evidence="12">
    <location>
        <begin position="365"/>
        <end position="383"/>
    </location>
</feature>
<dbReference type="InterPro" id="IPR018113">
    <property type="entry name" value="PTrfase_EIIB_Cys"/>
</dbReference>
<dbReference type="PANTHER" id="PTHR30009">
    <property type="entry name" value="CYTOCHROME C-TYPE SYNTHESIS PROTEIN AND PTS TRANSMEMBRANE COMPONENT"/>
    <property type="match status" value="1"/>
</dbReference>
<feature type="transmembrane region" description="Helical" evidence="12">
    <location>
        <begin position="390"/>
        <end position="407"/>
    </location>
</feature>
<keyword evidence="6" id="KW-0598">Phosphotransferase system</keyword>
<organism evidence="15 16">
    <name type="scientific">Inconstantimicrobium porci</name>
    <dbReference type="NCBI Taxonomy" id="2652291"/>
    <lineage>
        <taxon>Bacteria</taxon>
        <taxon>Bacillati</taxon>
        <taxon>Bacillota</taxon>
        <taxon>Clostridia</taxon>
        <taxon>Eubacteriales</taxon>
        <taxon>Clostridiaceae</taxon>
        <taxon>Inconstantimicrobium</taxon>
    </lineage>
</organism>
<evidence type="ECO:0000259" key="13">
    <source>
        <dbReference type="PROSITE" id="PS51098"/>
    </source>
</evidence>
<dbReference type="PROSITE" id="PS51098">
    <property type="entry name" value="PTS_EIIB_TYPE_1"/>
    <property type="match status" value="1"/>
</dbReference>
<dbReference type="AlphaFoldDB" id="A0A7X2T1U8"/>
<dbReference type="GO" id="GO:0005886">
    <property type="term" value="C:plasma membrane"/>
    <property type="evidence" value="ECO:0007669"/>
    <property type="project" value="UniProtKB-SubCell"/>
</dbReference>
<dbReference type="Gene3D" id="3.30.1360.60">
    <property type="entry name" value="Glucose permease domain IIB"/>
    <property type="match status" value="1"/>
</dbReference>
<evidence type="ECO:0000313" key="16">
    <source>
        <dbReference type="Proteomes" id="UP000460287"/>
    </source>
</evidence>
<feature type="transmembrane region" description="Helical" evidence="12">
    <location>
        <begin position="413"/>
        <end position="432"/>
    </location>
</feature>
<feature type="domain" description="PTS EIIB type-1" evidence="13">
    <location>
        <begin position="524"/>
        <end position="605"/>
    </location>
</feature>
<evidence type="ECO:0000256" key="7">
    <source>
        <dbReference type="ARBA" id="ARBA00022692"/>
    </source>
</evidence>
<dbReference type="PANTHER" id="PTHR30009:SF24">
    <property type="entry name" value="PTS SYSTEM, IIBC COMPONENT"/>
    <property type="match status" value="1"/>
</dbReference>
<dbReference type="Pfam" id="PF02378">
    <property type="entry name" value="PTS_EIIC"/>
    <property type="match status" value="1"/>
</dbReference>
<evidence type="ECO:0000256" key="2">
    <source>
        <dbReference type="ARBA" id="ARBA00022448"/>
    </source>
</evidence>
<feature type="transmembrane region" description="Helical" evidence="12">
    <location>
        <begin position="469"/>
        <end position="491"/>
    </location>
</feature>
<dbReference type="Pfam" id="PF05598">
    <property type="entry name" value="DUF772"/>
    <property type="match status" value="1"/>
</dbReference>
<evidence type="ECO:0000256" key="3">
    <source>
        <dbReference type="ARBA" id="ARBA00022475"/>
    </source>
</evidence>
<dbReference type="GO" id="GO:0016301">
    <property type="term" value="F:kinase activity"/>
    <property type="evidence" value="ECO:0007669"/>
    <property type="project" value="UniProtKB-KW"/>
</dbReference>
<evidence type="ECO:0000259" key="14">
    <source>
        <dbReference type="PROSITE" id="PS51103"/>
    </source>
</evidence>
<feature type="domain" description="PTS EIIC type-1" evidence="14">
    <location>
        <begin position="110"/>
        <end position="503"/>
    </location>
</feature>
<keyword evidence="7 12" id="KW-0812">Transmembrane</keyword>
<evidence type="ECO:0000256" key="8">
    <source>
        <dbReference type="ARBA" id="ARBA00022777"/>
    </source>
</evidence>
<dbReference type="SUPFAM" id="SSF55604">
    <property type="entry name" value="Glucose permease domain IIB"/>
    <property type="match status" value="1"/>
</dbReference>
<feature type="transmembrane region" description="Helical" evidence="12">
    <location>
        <begin position="212"/>
        <end position="232"/>
    </location>
</feature>
<dbReference type="NCBIfam" id="TIGR00826">
    <property type="entry name" value="EIIB_glc"/>
    <property type="match status" value="1"/>
</dbReference>
<dbReference type="Pfam" id="PF00367">
    <property type="entry name" value="PTS_EIIB"/>
    <property type="match status" value="1"/>
</dbReference>
<evidence type="ECO:0000256" key="4">
    <source>
        <dbReference type="ARBA" id="ARBA00022597"/>
    </source>
</evidence>
<name>A0A7X2T1U8_9CLOT</name>
<keyword evidence="2" id="KW-0813">Transport</keyword>
<feature type="active site" description="Phosphocysteine intermediate; for EIIB activity" evidence="11">
    <location>
        <position position="546"/>
    </location>
</feature>
<feature type="transmembrane region" description="Helical" evidence="12">
    <location>
        <begin position="279"/>
        <end position="301"/>
    </location>
</feature>
<keyword evidence="16" id="KW-1185">Reference proteome</keyword>
<dbReference type="InterPro" id="IPR013013">
    <property type="entry name" value="PTS_EIIC_1"/>
</dbReference>
<dbReference type="GO" id="GO:0009401">
    <property type="term" value="P:phosphoenolpyruvate-dependent sugar phosphotransferase system"/>
    <property type="evidence" value="ECO:0007669"/>
    <property type="project" value="UniProtKB-KW"/>
</dbReference>
<evidence type="ECO:0000256" key="12">
    <source>
        <dbReference type="SAM" id="Phobius"/>
    </source>
</evidence>
<reference evidence="15 16" key="1">
    <citation type="submission" date="2019-08" db="EMBL/GenBank/DDBJ databases">
        <title>In-depth cultivation of the pig gut microbiome towards novel bacterial diversity and tailored functional studies.</title>
        <authorList>
            <person name="Wylensek D."/>
            <person name="Hitch T.C.A."/>
            <person name="Clavel T."/>
        </authorList>
    </citation>
    <scope>NUCLEOTIDE SEQUENCE [LARGE SCALE GENOMIC DNA]</scope>
    <source>
        <strain evidence="15 16">WCA-383-APC-5B</strain>
    </source>
</reference>
<dbReference type="PROSITE" id="PS51103">
    <property type="entry name" value="PTS_EIIC_TYPE_1"/>
    <property type="match status" value="1"/>
</dbReference>
<protein>
    <submittedName>
        <fullName evidence="15">Uncharacterized protein</fullName>
    </submittedName>
</protein>
<sequence>MTYSKVKENQALPRKLLKIILYGYMNGLYSSRDIEKACYRDINFIFLLEGSKAPDHSTIARFRTLHFAPYAEQILAQTTNSLYEIGEISGESIFIDGTKIEASSNKFTFVWKRAVTKNMLKAYGLLNIMGPGTAVNSILLIMNDAGNIIFNNLPILFAMGVAIGMSKKEKEVAALSAAIAFFVMYASIGSMIKISGGAKVFMNGATTSVVGITSLQMGVFGGIIVGLGVAVLHNRFYKVELPEVLSFFAGTRFVPIISAIVYIIIGIVMFFIWPPVQTAINALGRFVIASGYAGTWFYGFVERALIPFGLHHVFYLPFWQTAVGGTAVVAGKTIEGAQNIFFAQLVQPGIHHFSVLATRFMSGKFPLMIFALPGAALAMYRSAKPQKRKIVGGLLLSAALTSMLTGITEPIEFTFLFVAPKLYIVHCVFAGLSYMIMHILNVGVGMTFSGGFIDMFLFGILQGNAKTNWIRIVLVGIVYFIIYYFLFSFFIKKYNIKTPGREDEEKVKLYRRKDNYSKEKLSKNESLAIIVEGFGGKDNIIDVDCCVTRLRCTVKDYNLVNEDILENSGAVGVIHRGNGVQAIYGPRATVIKSDLEDYLDDYHKNAGIN</sequence>